<dbReference type="Proteomes" id="UP000644140">
    <property type="component" value="Chromosome"/>
</dbReference>
<dbReference type="SUPFAM" id="SSF48317">
    <property type="entry name" value="Acid phosphatase/Vanadium-dependent haloperoxidase"/>
    <property type="match status" value="1"/>
</dbReference>
<dbReference type="AlphaFoldDB" id="A0A8I1AHY9"/>
<dbReference type="CDD" id="cd01610">
    <property type="entry name" value="PAP2_like"/>
    <property type="match status" value="1"/>
</dbReference>
<dbReference type="InterPro" id="IPR036938">
    <property type="entry name" value="PAP2/HPO_sf"/>
</dbReference>
<dbReference type="SMART" id="SM00014">
    <property type="entry name" value="acidPPc"/>
    <property type="match status" value="1"/>
</dbReference>
<dbReference type="EC" id="3.6.1.27" evidence="1"/>
<organism evidence="4 5">
    <name type="scientific">Acinetobacter bereziniae</name>
    <name type="common">Acinetobacter genomosp. 10</name>
    <dbReference type="NCBI Taxonomy" id="106648"/>
    <lineage>
        <taxon>Bacteria</taxon>
        <taxon>Pseudomonadati</taxon>
        <taxon>Pseudomonadota</taxon>
        <taxon>Gammaproteobacteria</taxon>
        <taxon>Moraxellales</taxon>
        <taxon>Moraxellaceae</taxon>
        <taxon>Acinetobacter</taxon>
    </lineage>
</organism>
<evidence type="ECO:0000313" key="5">
    <source>
        <dbReference type="Proteomes" id="UP000644140"/>
    </source>
</evidence>
<sequence>MMILFFIVPIFCVLAWELIHHYYAINTPLFLMINGMPPHSDWFWQNITFMGDGLTAYVLLIFFCRHNAHLLWLGLLAVLITGLGVHVVKQFLEIVRPITYLGIDNVEIIGKTLKYHSFPSGHAATAFVLAGVLSKYIKLNSFRYHRAFTFCVISLATLIALSRVVVGVHWPLDIVIGALWGWYSATIILKLSSKTKQIGRTRFSANILYALAAISAGFLWRFDGGYPLALGLAKLLSVCALTYITLILIELNFRVKLVFDHSYRPRLRSTSIQLQTVAFEKNKS</sequence>
<evidence type="ECO:0000256" key="3">
    <source>
        <dbReference type="ARBA" id="ARBA00047594"/>
    </source>
</evidence>
<dbReference type="InterPro" id="IPR000326">
    <property type="entry name" value="PAP2/HPO"/>
</dbReference>
<dbReference type="PANTHER" id="PTHR14969:SF13">
    <property type="entry name" value="AT30094P"/>
    <property type="match status" value="1"/>
</dbReference>
<reference evidence="4" key="1">
    <citation type="submission" date="2022-02" db="EMBL/GenBank/DDBJ databases">
        <title>Characterization of Tn125 harboring carbapenem-resistant Acinetobacter bereziniae clinical isolates.</title>
        <authorList>
            <person name="Wong N.-K."/>
            <person name="Pan Q."/>
        </authorList>
    </citation>
    <scope>NUCLEOTIDE SEQUENCE</scope>
    <source>
        <strain evidence="4">GD03393</strain>
    </source>
</reference>
<evidence type="ECO:0000256" key="1">
    <source>
        <dbReference type="ARBA" id="ARBA00012374"/>
    </source>
</evidence>
<dbReference type="RefSeq" id="WP_035300042.1">
    <property type="nucleotide sequence ID" value="NZ_BKMA01000037.1"/>
</dbReference>
<accession>A0A8I1AHY9</accession>
<proteinExistence type="predicted"/>
<dbReference type="GO" id="GO:0050380">
    <property type="term" value="F:undecaprenyl-diphosphatase activity"/>
    <property type="evidence" value="ECO:0007669"/>
    <property type="project" value="UniProtKB-EC"/>
</dbReference>
<evidence type="ECO:0000313" key="4">
    <source>
        <dbReference type="EMBL" id="UUN99120.1"/>
    </source>
</evidence>
<dbReference type="Gene3D" id="1.20.144.10">
    <property type="entry name" value="Phosphatidic acid phosphatase type 2/haloperoxidase"/>
    <property type="match status" value="1"/>
</dbReference>
<dbReference type="EMBL" id="CP092085">
    <property type="protein sequence ID" value="UUN99120.1"/>
    <property type="molecule type" value="Genomic_DNA"/>
</dbReference>
<name>A0A8I1AHY9_ACIBZ</name>
<gene>
    <name evidence="4" type="ORF">I9054_006625</name>
</gene>
<dbReference type="Pfam" id="PF01569">
    <property type="entry name" value="PAP2"/>
    <property type="match status" value="1"/>
</dbReference>
<protein>
    <recommendedName>
        <fullName evidence="1">undecaprenyl-diphosphate phosphatase</fullName>
        <ecNumber evidence="1">3.6.1.27</ecNumber>
    </recommendedName>
    <alternativeName>
        <fullName evidence="2">Undecaprenyl pyrophosphate phosphatase</fullName>
    </alternativeName>
</protein>
<dbReference type="PANTHER" id="PTHR14969">
    <property type="entry name" value="SPHINGOSINE-1-PHOSPHATE PHOSPHOHYDROLASE"/>
    <property type="match status" value="1"/>
</dbReference>
<comment type="catalytic activity">
    <reaction evidence="3">
        <text>di-trans,octa-cis-undecaprenyl diphosphate + H2O = di-trans,octa-cis-undecaprenyl phosphate + phosphate + H(+)</text>
        <dbReference type="Rhea" id="RHEA:28094"/>
        <dbReference type="ChEBI" id="CHEBI:15377"/>
        <dbReference type="ChEBI" id="CHEBI:15378"/>
        <dbReference type="ChEBI" id="CHEBI:43474"/>
        <dbReference type="ChEBI" id="CHEBI:58405"/>
        <dbReference type="ChEBI" id="CHEBI:60392"/>
        <dbReference type="EC" id="3.6.1.27"/>
    </reaction>
</comment>
<dbReference type="KEGG" id="aber:BSR55_15080"/>
<evidence type="ECO:0000256" key="2">
    <source>
        <dbReference type="ARBA" id="ARBA00032707"/>
    </source>
</evidence>